<reference evidence="3" key="1">
    <citation type="journal article" date="2020" name="Stud. Mycol.">
        <title>101 Dothideomycetes genomes: a test case for predicting lifestyles and emergence of pathogens.</title>
        <authorList>
            <person name="Haridas S."/>
            <person name="Albert R."/>
            <person name="Binder M."/>
            <person name="Bloem J."/>
            <person name="Labutti K."/>
            <person name="Salamov A."/>
            <person name="Andreopoulos B."/>
            <person name="Baker S."/>
            <person name="Barry K."/>
            <person name="Bills G."/>
            <person name="Bluhm B."/>
            <person name="Cannon C."/>
            <person name="Castanera R."/>
            <person name="Culley D."/>
            <person name="Daum C."/>
            <person name="Ezra D."/>
            <person name="Gonzalez J."/>
            <person name="Henrissat B."/>
            <person name="Kuo A."/>
            <person name="Liang C."/>
            <person name="Lipzen A."/>
            <person name="Lutzoni F."/>
            <person name="Magnuson J."/>
            <person name="Mondo S."/>
            <person name="Nolan M."/>
            <person name="Ohm R."/>
            <person name="Pangilinan J."/>
            <person name="Park H.-J."/>
            <person name="Ramirez L."/>
            <person name="Alfaro M."/>
            <person name="Sun H."/>
            <person name="Tritt A."/>
            <person name="Yoshinaga Y."/>
            <person name="Zwiers L.-H."/>
            <person name="Turgeon B."/>
            <person name="Goodwin S."/>
            <person name="Spatafora J."/>
            <person name="Crous P."/>
            <person name="Grigoriev I."/>
        </authorList>
    </citation>
    <scope>NUCLEOTIDE SEQUENCE</scope>
    <source>
        <strain evidence="3">CBS 122681</strain>
    </source>
</reference>
<proteinExistence type="predicted"/>
<feature type="region of interest" description="Disordered" evidence="1">
    <location>
        <begin position="1"/>
        <end position="69"/>
    </location>
</feature>
<feature type="compositionally biased region" description="Low complexity" evidence="1">
    <location>
        <begin position="172"/>
        <end position="189"/>
    </location>
</feature>
<sequence length="301" mass="31381">MATRVPSIHVIRDTPTSPNHHPVLLHTSPSSSPQSSAPEVDTSVRETYEGLQVDPNGPYPQPTTSDTETKHQWWHFGGSSEKQTRHGSDDAGLIPSEHAPAQNRKRKRICGLKRRTFIITAAVVAILVVCAAIGGGVGGALAARHARDDDNNGGYPVVTSGTTGMAALPCRNTSSSSTSTSPNSPAATPRDIANPYLATGATFNITCRRGPPGDGDGDGNSDGNGSGHPIGNLHRYTEYNITACMARCAAEQACKGVVYGANLTAMVADGTPGANCLLKNATWDAVGERAFWVASAVKVGV</sequence>
<gene>
    <name evidence="3" type="ORF">K491DRAFT_713271</name>
</gene>
<feature type="region of interest" description="Disordered" evidence="1">
    <location>
        <begin position="166"/>
        <end position="192"/>
    </location>
</feature>
<protein>
    <recommendedName>
        <fullName evidence="5">Apple domain-containing protein</fullName>
    </recommendedName>
</protein>
<name>A0A6A6TFQ0_9PLEO</name>
<evidence type="ECO:0000313" key="3">
    <source>
        <dbReference type="EMBL" id="KAF2658795.1"/>
    </source>
</evidence>
<feature type="region of interest" description="Disordered" evidence="1">
    <location>
        <begin position="208"/>
        <end position="229"/>
    </location>
</feature>
<evidence type="ECO:0000256" key="2">
    <source>
        <dbReference type="SAM" id="Phobius"/>
    </source>
</evidence>
<accession>A0A6A6TFQ0</accession>
<keyword evidence="2" id="KW-0472">Membrane</keyword>
<evidence type="ECO:0008006" key="5">
    <source>
        <dbReference type="Google" id="ProtNLM"/>
    </source>
</evidence>
<feature type="compositionally biased region" description="Low complexity" evidence="1">
    <location>
        <begin position="28"/>
        <end position="38"/>
    </location>
</feature>
<dbReference type="AlphaFoldDB" id="A0A6A6TFQ0"/>
<organism evidence="3 4">
    <name type="scientific">Lophiostoma macrostomum CBS 122681</name>
    <dbReference type="NCBI Taxonomy" id="1314788"/>
    <lineage>
        <taxon>Eukaryota</taxon>
        <taxon>Fungi</taxon>
        <taxon>Dikarya</taxon>
        <taxon>Ascomycota</taxon>
        <taxon>Pezizomycotina</taxon>
        <taxon>Dothideomycetes</taxon>
        <taxon>Pleosporomycetidae</taxon>
        <taxon>Pleosporales</taxon>
        <taxon>Lophiostomataceae</taxon>
        <taxon>Lophiostoma</taxon>
    </lineage>
</organism>
<feature type="compositionally biased region" description="Gly residues" evidence="1">
    <location>
        <begin position="212"/>
        <end position="228"/>
    </location>
</feature>
<evidence type="ECO:0000256" key="1">
    <source>
        <dbReference type="SAM" id="MobiDB-lite"/>
    </source>
</evidence>
<feature type="transmembrane region" description="Helical" evidence="2">
    <location>
        <begin position="116"/>
        <end position="142"/>
    </location>
</feature>
<dbReference type="OrthoDB" id="3692660at2759"/>
<keyword evidence="2" id="KW-1133">Transmembrane helix</keyword>
<evidence type="ECO:0000313" key="4">
    <source>
        <dbReference type="Proteomes" id="UP000799324"/>
    </source>
</evidence>
<dbReference type="Proteomes" id="UP000799324">
    <property type="component" value="Unassembled WGS sequence"/>
</dbReference>
<dbReference type="EMBL" id="MU004312">
    <property type="protein sequence ID" value="KAF2658795.1"/>
    <property type="molecule type" value="Genomic_DNA"/>
</dbReference>
<keyword evidence="4" id="KW-1185">Reference proteome</keyword>
<keyword evidence="2" id="KW-0812">Transmembrane</keyword>